<name>A0A832I237_UNCEI</name>
<dbReference type="Gene3D" id="3.50.50.60">
    <property type="entry name" value="FAD/NAD(P)-binding domain"/>
    <property type="match status" value="1"/>
</dbReference>
<organism evidence="2">
    <name type="scientific">Eiseniibacteriota bacterium</name>
    <dbReference type="NCBI Taxonomy" id="2212470"/>
    <lineage>
        <taxon>Bacteria</taxon>
        <taxon>Candidatus Eiseniibacteriota</taxon>
    </lineage>
</organism>
<dbReference type="SUPFAM" id="SSF51905">
    <property type="entry name" value="FAD/NAD(P)-binding domain"/>
    <property type="match status" value="1"/>
</dbReference>
<dbReference type="InterPro" id="IPR006076">
    <property type="entry name" value="FAD-dep_OxRdtase"/>
</dbReference>
<proteinExistence type="predicted"/>
<reference evidence="2" key="1">
    <citation type="journal article" date="2020" name="mSystems">
        <title>Genome- and Community-Level Interaction Insights into Carbon Utilization and Element Cycling Functions of Hydrothermarchaeota in Hydrothermal Sediment.</title>
        <authorList>
            <person name="Zhou Z."/>
            <person name="Liu Y."/>
            <person name="Xu W."/>
            <person name="Pan J."/>
            <person name="Luo Z.H."/>
            <person name="Li M."/>
        </authorList>
    </citation>
    <scope>NUCLEOTIDE SEQUENCE [LARGE SCALE GENOMIC DNA]</scope>
    <source>
        <strain evidence="2">SpSt-381</strain>
    </source>
</reference>
<dbReference type="AlphaFoldDB" id="A0A832I237"/>
<dbReference type="Gene3D" id="3.30.9.10">
    <property type="entry name" value="D-Amino Acid Oxidase, subunit A, domain 2"/>
    <property type="match status" value="1"/>
</dbReference>
<dbReference type="InterPro" id="IPR036188">
    <property type="entry name" value="FAD/NAD-bd_sf"/>
</dbReference>
<feature type="domain" description="FAD dependent oxidoreductase" evidence="1">
    <location>
        <begin position="8"/>
        <end position="350"/>
    </location>
</feature>
<gene>
    <name evidence="2" type="ORF">ENR23_09160</name>
</gene>
<comment type="caution">
    <text evidence="2">The sequence shown here is derived from an EMBL/GenBank/DDBJ whole genome shotgun (WGS) entry which is preliminary data.</text>
</comment>
<accession>A0A832I237</accession>
<dbReference type="Pfam" id="PF01266">
    <property type="entry name" value="DAO"/>
    <property type="match status" value="1"/>
</dbReference>
<dbReference type="EMBL" id="DSQF01000018">
    <property type="protein sequence ID" value="HGZ43577.1"/>
    <property type="molecule type" value="Genomic_DNA"/>
</dbReference>
<protein>
    <submittedName>
        <fullName evidence="2">FAD-binding oxidoreductase</fullName>
    </submittedName>
</protein>
<evidence type="ECO:0000313" key="2">
    <source>
        <dbReference type="EMBL" id="HGZ43577.1"/>
    </source>
</evidence>
<sequence length="385" mass="42641">MTAPAAFDAIVVGGGFFGCSLAIHLRRDLGRRVVLYERSAGALGRASYANQARVHNGYHYPRSLLTAVRCRVNFPRFVADYAGCIVADFEKYYAVGRHFSKVTAAQYRQFCERVGAPLRPAPAAIRRLFDPDLVEDVFAVHELAFDAVRLRDLVLRDLAACGVDVRLEHEVETVARAPGGGLEVAVRGPHGAQRARAPEVFNCTYARLNGLLVRSGLPPLHLKHELTEMPLVEVPDEVRGRAFTLMCGPFFSIMPFSPRGLYALSHVRYTPHAEWADRPDRPWRDPYEVLEAAPRISAFPHMIRDVARYMPCLRACRQADSLWEIKTVLPKSEVDDSRPVLYRRDAGLPGLTCLLGAKIDNIYDVLEVVDAAAGAAPAVPGEARS</sequence>
<evidence type="ECO:0000259" key="1">
    <source>
        <dbReference type="Pfam" id="PF01266"/>
    </source>
</evidence>